<dbReference type="InterPro" id="IPR023606">
    <property type="entry name" value="CoA-Trfase_III_dom_1_sf"/>
</dbReference>
<evidence type="ECO:0000313" key="3">
    <source>
        <dbReference type="Proteomes" id="UP001596065"/>
    </source>
</evidence>
<proteinExistence type="predicted"/>
<dbReference type="PANTHER" id="PTHR48228:SF5">
    <property type="entry name" value="ALPHA-METHYLACYL-COA RACEMASE"/>
    <property type="match status" value="1"/>
</dbReference>
<dbReference type="InterPro" id="IPR003673">
    <property type="entry name" value="CoA-Trfase_fam_III"/>
</dbReference>
<dbReference type="InterPro" id="IPR050509">
    <property type="entry name" value="CoA-transferase_III"/>
</dbReference>
<name>A0ABW0WJ37_STRNO</name>
<evidence type="ECO:0000256" key="1">
    <source>
        <dbReference type="SAM" id="MobiDB-lite"/>
    </source>
</evidence>
<dbReference type="Gene3D" id="3.40.50.10540">
    <property type="entry name" value="Crotonobetainyl-coa:carnitine coa-transferase, domain 1"/>
    <property type="match status" value="2"/>
</dbReference>
<feature type="region of interest" description="Disordered" evidence="1">
    <location>
        <begin position="280"/>
        <end position="311"/>
    </location>
</feature>
<comment type="caution">
    <text evidence="2">The sequence shown here is derived from an EMBL/GenBank/DDBJ whole genome shotgun (WGS) entry which is preliminary data.</text>
</comment>
<dbReference type="PANTHER" id="PTHR48228">
    <property type="entry name" value="SUCCINYL-COA--D-CITRAMALATE COA-TRANSFERASE"/>
    <property type="match status" value="1"/>
</dbReference>
<keyword evidence="3" id="KW-1185">Reference proteome</keyword>
<dbReference type="Proteomes" id="UP001596065">
    <property type="component" value="Unassembled WGS sequence"/>
</dbReference>
<keyword evidence="2" id="KW-0808">Transferase</keyword>
<dbReference type="EMBL" id="JBHSOE010000016">
    <property type="protein sequence ID" value="MFC5656305.1"/>
    <property type="molecule type" value="Genomic_DNA"/>
</dbReference>
<accession>A0ABW0WJ37</accession>
<dbReference type="GO" id="GO:0016740">
    <property type="term" value="F:transferase activity"/>
    <property type="evidence" value="ECO:0007669"/>
    <property type="project" value="UniProtKB-KW"/>
</dbReference>
<dbReference type="RefSeq" id="WP_344350907.1">
    <property type="nucleotide sequence ID" value="NZ_BAAASM010000037.1"/>
</dbReference>
<gene>
    <name evidence="2" type="ORF">ACFP3J_12510</name>
</gene>
<dbReference type="InterPro" id="IPR044855">
    <property type="entry name" value="CoA-Trfase_III_dom3_sf"/>
</dbReference>
<dbReference type="Pfam" id="PF02515">
    <property type="entry name" value="CoA_transf_3"/>
    <property type="match status" value="2"/>
</dbReference>
<dbReference type="Gene3D" id="3.30.1540.10">
    <property type="entry name" value="formyl-coa transferase, domain 3"/>
    <property type="match status" value="1"/>
</dbReference>
<reference evidence="3" key="1">
    <citation type="journal article" date="2019" name="Int. J. Syst. Evol. Microbiol.">
        <title>The Global Catalogue of Microorganisms (GCM) 10K type strain sequencing project: providing services to taxonomists for standard genome sequencing and annotation.</title>
        <authorList>
            <consortium name="The Broad Institute Genomics Platform"/>
            <consortium name="The Broad Institute Genome Sequencing Center for Infectious Disease"/>
            <person name="Wu L."/>
            <person name="Ma J."/>
        </authorList>
    </citation>
    <scope>NUCLEOTIDE SEQUENCE [LARGE SCALE GENOMIC DNA]</scope>
    <source>
        <strain evidence="3">KCTC 5701</strain>
    </source>
</reference>
<evidence type="ECO:0000313" key="2">
    <source>
        <dbReference type="EMBL" id="MFC5656305.1"/>
    </source>
</evidence>
<protein>
    <submittedName>
        <fullName evidence="2">CoA transferase</fullName>
    </submittedName>
</protein>
<dbReference type="SUPFAM" id="SSF89796">
    <property type="entry name" value="CoA-transferase family III (CaiB/BaiF)"/>
    <property type="match status" value="2"/>
</dbReference>
<sequence>MSTVPVADRAVRPAPVRAPRTGPLAGVTVAGTAEGAAGAVALHHLRALGAVRRTDLPDAGRRAGEHLVLRPDDGLPPLVCALRPFPDTDEPTLGETAFQALGGLMAVNGRQWNGPRRLPLDYVDCCTGVLAVQGMLGALIARSRGVSVGQVRVARSSAALLAVSPYLAAATAADAPWRGGPGAAGDTSGTGPPFLSRDGVWFELETLDSVPWREFWSALGLGGREVARGWQAFVNRYAEAVAPLPPLLPETLRARDFADISLAGARTGLSVCRIRTAAERHAEDGPLPPPWRLRPAGTGHPPADRSPHLATAGQPLRGMTVVEATRRIQGPLAGHVLGMLGARVVRVEPPGGDPQRGAEPAAGDCSARFLALNEGKSVVEADLKTAAGRRTVRDLAREADVFLHNWAPGKAEVFGLDAGTLCAANPALVYAHASGWGPTPDPDPFPGTDFMVQARSGLAWDMAGGDERPRPTLMTVLDVLGGLVSAEGVLAGLLARELGGGPQRVDSSLSSAAAVLQRAGAGHGPSAAPQARWEGPYETASGYIALSLPAGRGLRQLCDAVGVPATLPGPALRRAVACRLRTRPAHGWIEEFRGHGVEAVLVHEELTATARDPRFAADLRPGACALLLPPWRFLS</sequence>
<organism evidence="2 3">
    <name type="scientific">Streptomyces nogalater</name>
    <dbReference type="NCBI Taxonomy" id="38314"/>
    <lineage>
        <taxon>Bacteria</taxon>
        <taxon>Bacillati</taxon>
        <taxon>Actinomycetota</taxon>
        <taxon>Actinomycetes</taxon>
        <taxon>Kitasatosporales</taxon>
        <taxon>Streptomycetaceae</taxon>
        <taxon>Streptomyces</taxon>
    </lineage>
</organism>